<evidence type="ECO:0000313" key="7">
    <source>
        <dbReference type="Proteomes" id="UP000474630"/>
    </source>
</evidence>
<dbReference type="SUPFAM" id="SSF88659">
    <property type="entry name" value="Sigma3 and sigma4 domains of RNA polymerase sigma factors"/>
    <property type="match status" value="1"/>
</dbReference>
<keyword evidence="4" id="KW-0804">Transcription</keyword>
<dbReference type="Pfam" id="PF08281">
    <property type="entry name" value="Sigma70_r4_2"/>
    <property type="match status" value="1"/>
</dbReference>
<reference evidence="6 7" key="1">
    <citation type="submission" date="2020-02" db="EMBL/GenBank/DDBJ databases">
        <title>Genome sequencing for Draconibacterium sp. strain M1.</title>
        <authorList>
            <person name="Park S.-J."/>
        </authorList>
    </citation>
    <scope>NUCLEOTIDE SEQUENCE [LARGE SCALE GENOMIC DNA]</scope>
    <source>
        <strain evidence="6 7">M1</strain>
    </source>
</reference>
<keyword evidence="7" id="KW-1185">Reference proteome</keyword>
<comment type="similarity">
    <text evidence="1">Belongs to the sigma-70 factor family. ECF subfamily.</text>
</comment>
<evidence type="ECO:0000313" key="6">
    <source>
        <dbReference type="EMBL" id="QIA08343.1"/>
    </source>
</evidence>
<dbReference type="GO" id="GO:0006352">
    <property type="term" value="P:DNA-templated transcription initiation"/>
    <property type="evidence" value="ECO:0007669"/>
    <property type="project" value="InterPro"/>
</dbReference>
<protein>
    <submittedName>
        <fullName evidence="6">Sigma-70 family RNA polymerase sigma factor</fullName>
    </submittedName>
</protein>
<evidence type="ECO:0000259" key="5">
    <source>
        <dbReference type="Pfam" id="PF08281"/>
    </source>
</evidence>
<keyword evidence="3" id="KW-0731">Sigma factor</keyword>
<dbReference type="PANTHER" id="PTHR43133">
    <property type="entry name" value="RNA POLYMERASE ECF-TYPE SIGMA FACTO"/>
    <property type="match status" value="1"/>
</dbReference>
<dbReference type="InterPro" id="IPR036388">
    <property type="entry name" value="WH-like_DNA-bd_sf"/>
</dbReference>
<keyword evidence="2" id="KW-0805">Transcription regulation</keyword>
<feature type="domain" description="RNA polymerase sigma factor 70 region 4 type 2" evidence="5">
    <location>
        <begin position="124"/>
        <end position="174"/>
    </location>
</feature>
<dbReference type="InterPro" id="IPR014284">
    <property type="entry name" value="RNA_pol_sigma-70_dom"/>
</dbReference>
<dbReference type="InterPro" id="IPR039425">
    <property type="entry name" value="RNA_pol_sigma-70-like"/>
</dbReference>
<dbReference type="Proteomes" id="UP000474630">
    <property type="component" value="Chromosome"/>
</dbReference>
<evidence type="ECO:0000256" key="2">
    <source>
        <dbReference type="ARBA" id="ARBA00023015"/>
    </source>
</evidence>
<evidence type="ECO:0000256" key="3">
    <source>
        <dbReference type="ARBA" id="ARBA00023082"/>
    </source>
</evidence>
<dbReference type="KEGG" id="drc:G0Q07_11740"/>
<dbReference type="PANTHER" id="PTHR43133:SF46">
    <property type="entry name" value="RNA POLYMERASE SIGMA-70 FACTOR ECF SUBFAMILY"/>
    <property type="match status" value="1"/>
</dbReference>
<dbReference type="InterPro" id="IPR013324">
    <property type="entry name" value="RNA_pol_sigma_r3/r4-like"/>
</dbReference>
<dbReference type="Gene3D" id="1.10.1740.10">
    <property type="match status" value="1"/>
</dbReference>
<sequence length="197" mass="23475">MKNDEKIWNDFCRGENYALSYIYSNNIHLLFRYGRKFSKDNELIKDTIQDLFFDLIRTRENLGATDNIRYYLLCSFRRKLFKNLSRQKSNTEGGYVSVPVPEISYSIEQELISKEYLTLRDKRIKKGLSELTTKQREILFYRYTCGFEYEEICNLMSLKYDSARKQVFRALKALKVIMIKDNVLILLSMFSKNGPKK</sequence>
<dbReference type="SUPFAM" id="SSF88946">
    <property type="entry name" value="Sigma2 domain of RNA polymerase sigma factors"/>
    <property type="match status" value="1"/>
</dbReference>
<evidence type="ECO:0000256" key="4">
    <source>
        <dbReference type="ARBA" id="ARBA00023163"/>
    </source>
</evidence>
<dbReference type="EMBL" id="CP048409">
    <property type="protein sequence ID" value="QIA08343.1"/>
    <property type="molecule type" value="Genomic_DNA"/>
</dbReference>
<dbReference type="NCBIfam" id="TIGR02937">
    <property type="entry name" value="sigma70-ECF"/>
    <property type="match status" value="1"/>
</dbReference>
<dbReference type="InterPro" id="IPR013325">
    <property type="entry name" value="RNA_pol_sigma_r2"/>
</dbReference>
<dbReference type="InterPro" id="IPR013249">
    <property type="entry name" value="RNA_pol_sigma70_r4_t2"/>
</dbReference>
<organism evidence="6 7">
    <name type="scientific">Draconibacterium halophilum</name>
    <dbReference type="NCBI Taxonomy" id="2706887"/>
    <lineage>
        <taxon>Bacteria</taxon>
        <taxon>Pseudomonadati</taxon>
        <taxon>Bacteroidota</taxon>
        <taxon>Bacteroidia</taxon>
        <taxon>Marinilabiliales</taxon>
        <taxon>Prolixibacteraceae</taxon>
        <taxon>Draconibacterium</taxon>
    </lineage>
</organism>
<gene>
    <name evidence="6" type="ORF">G0Q07_11740</name>
</gene>
<name>A0A6C0RFN7_9BACT</name>
<dbReference type="Gene3D" id="1.10.10.10">
    <property type="entry name" value="Winged helix-like DNA-binding domain superfamily/Winged helix DNA-binding domain"/>
    <property type="match status" value="1"/>
</dbReference>
<accession>A0A6C0RFN7</accession>
<dbReference type="AlphaFoldDB" id="A0A6C0RFN7"/>
<dbReference type="GO" id="GO:0003677">
    <property type="term" value="F:DNA binding"/>
    <property type="evidence" value="ECO:0007669"/>
    <property type="project" value="InterPro"/>
</dbReference>
<proteinExistence type="inferred from homology"/>
<dbReference type="RefSeq" id="WP_163346262.1">
    <property type="nucleotide sequence ID" value="NZ_CP048409.1"/>
</dbReference>
<evidence type="ECO:0000256" key="1">
    <source>
        <dbReference type="ARBA" id="ARBA00010641"/>
    </source>
</evidence>
<dbReference type="GO" id="GO:0016987">
    <property type="term" value="F:sigma factor activity"/>
    <property type="evidence" value="ECO:0007669"/>
    <property type="project" value="UniProtKB-KW"/>
</dbReference>